<evidence type="ECO:0000256" key="3">
    <source>
        <dbReference type="ARBA" id="ARBA00023242"/>
    </source>
</evidence>
<reference evidence="6" key="1">
    <citation type="journal article" date="2023" name="Science">
        <title>Elucidation of the pathway for biosynthesis of saponin adjuvants from the soapbark tree.</title>
        <authorList>
            <person name="Reed J."/>
            <person name="Orme A."/>
            <person name="El-Demerdash A."/>
            <person name="Owen C."/>
            <person name="Martin L.B.B."/>
            <person name="Misra R.C."/>
            <person name="Kikuchi S."/>
            <person name="Rejzek M."/>
            <person name="Martin A.C."/>
            <person name="Harkess A."/>
            <person name="Leebens-Mack J."/>
            <person name="Louveau T."/>
            <person name="Stephenson M.J."/>
            <person name="Osbourn A."/>
        </authorList>
    </citation>
    <scope>NUCLEOTIDE SEQUENCE</scope>
    <source>
        <strain evidence="6">S10</strain>
    </source>
</reference>
<organism evidence="6 7">
    <name type="scientific">Quillaja saponaria</name>
    <name type="common">Soap bark tree</name>
    <dbReference type="NCBI Taxonomy" id="32244"/>
    <lineage>
        <taxon>Eukaryota</taxon>
        <taxon>Viridiplantae</taxon>
        <taxon>Streptophyta</taxon>
        <taxon>Embryophyta</taxon>
        <taxon>Tracheophyta</taxon>
        <taxon>Spermatophyta</taxon>
        <taxon>Magnoliopsida</taxon>
        <taxon>eudicotyledons</taxon>
        <taxon>Gunneridae</taxon>
        <taxon>Pentapetalae</taxon>
        <taxon>rosids</taxon>
        <taxon>fabids</taxon>
        <taxon>Fabales</taxon>
        <taxon>Quillajaceae</taxon>
        <taxon>Quillaja</taxon>
    </lineage>
</organism>
<dbReference type="GO" id="GO:0030261">
    <property type="term" value="P:chromosome condensation"/>
    <property type="evidence" value="ECO:0007669"/>
    <property type="project" value="TreeGrafter"/>
</dbReference>
<dbReference type="GO" id="GO:0005730">
    <property type="term" value="C:nucleolus"/>
    <property type="evidence" value="ECO:0007669"/>
    <property type="project" value="TreeGrafter"/>
</dbReference>
<evidence type="ECO:0000259" key="5">
    <source>
        <dbReference type="PROSITE" id="PS51504"/>
    </source>
</evidence>
<dbReference type="Pfam" id="PF00538">
    <property type="entry name" value="Linker_histone"/>
    <property type="match status" value="1"/>
</dbReference>
<dbReference type="Gene3D" id="1.10.10.10">
    <property type="entry name" value="Winged helix-like DNA-binding domain superfamily/Winged helix DNA-binding domain"/>
    <property type="match status" value="1"/>
</dbReference>
<dbReference type="GO" id="GO:0031492">
    <property type="term" value="F:nucleosomal DNA binding"/>
    <property type="evidence" value="ECO:0007669"/>
    <property type="project" value="TreeGrafter"/>
</dbReference>
<dbReference type="SUPFAM" id="SSF46785">
    <property type="entry name" value="Winged helix' DNA-binding domain"/>
    <property type="match status" value="1"/>
</dbReference>
<dbReference type="PANTHER" id="PTHR11467:SF109">
    <property type="entry name" value="H15 DOMAIN-CONTAINING PROTEIN"/>
    <property type="match status" value="1"/>
</dbReference>
<dbReference type="Proteomes" id="UP001163823">
    <property type="component" value="Chromosome 4"/>
</dbReference>
<dbReference type="GO" id="GO:0003690">
    <property type="term" value="F:double-stranded DNA binding"/>
    <property type="evidence" value="ECO:0007669"/>
    <property type="project" value="TreeGrafter"/>
</dbReference>
<dbReference type="GO" id="GO:0045910">
    <property type="term" value="P:negative regulation of DNA recombination"/>
    <property type="evidence" value="ECO:0007669"/>
    <property type="project" value="TreeGrafter"/>
</dbReference>
<feature type="compositionally biased region" description="Basic residues" evidence="4">
    <location>
        <begin position="195"/>
        <end position="205"/>
    </location>
</feature>
<dbReference type="AlphaFoldDB" id="A0AAD7M5E1"/>
<dbReference type="GO" id="GO:0006334">
    <property type="term" value="P:nucleosome assembly"/>
    <property type="evidence" value="ECO:0007669"/>
    <property type="project" value="InterPro"/>
</dbReference>
<feature type="compositionally biased region" description="Basic residues" evidence="4">
    <location>
        <begin position="170"/>
        <end position="180"/>
    </location>
</feature>
<proteinExistence type="predicted"/>
<dbReference type="InterPro" id="IPR005818">
    <property type="entry name" value="Histone_H1/H5_H15"/>
</dbReference>
<keyword evidence="7" id="KW-1185">Reference proteome</keyword>
<dbReference type="PANTHER" id="PTHR11467">
    <property type="entry name" value="HISTONE H1"/>
    <property type="match status" value="1"/>
</dbReference>
<dbReference type="InterPro" id="IPR036390">
    <property type="entry name" value="WH_DNA-bd_sf"/>
</dbReference>
<feature type="domain" description="H15" evidence="5">
    <location>
        <begin position="59"/>
        <end position="127"/>
    </location>
</feature>
<protein>
    <submittedName>
        <fullName evidence="6">HMG-Y-related protein A</fullName>
    </submittedName>
</protein>
<dbReference type="InterPro" id="IPR036388">
    <property type="entry name" value="WH-like_DNA-bd_sf"/>
</dbReference>
<dbReference type="PRINTS" id="PR00929">
    <property type="entry name" value="ATHOOK"/>
</dbReference>
<evidence type="ECO:0000313" key="6">
    <source>
        <dbReference type="EMBL" id="KAJ7970280.1"/>
    </source>
</evidence>
<comment type="caution">
    <text evidence="6">The sequence shown here is derived from an EMBL/GenBank/DDBJ whole genome shotgun (WGS) entry which is preliminary data.</text>
</comment>
<evidence type="ECO:0000256" key="4">
    <source>
        <dbReference type="SAM" id="MobiDB-lite"/>
    </source>
</evidence>
<dbReference type="InterPro" id="IPR017956">
    <property type="entry name" value="AT_hook_DNA-bd_motif"/>
</dbReference>
<keyword evidence="2" id="KW-0238">DNA-binding</keyword>
<accession>A0AAD7M5E1</accession>
<comment type="subcellular location">
    <subcellularLocation>
        <location evidence="1">Nucleus</location>
    </subcellularLocation>
</comment>
<evidence type="ECO:0000256" key="2">
    <source>
        <dbReference type="ARBA" id="ARBA00023125"/>
    </source>
</evidence>
<dbReference type="GO" id="GO:0000786">
    <property type="term" value="C:nucleosome"/>
    <property type="evidence" value="ECO:0007669"/>
    <property type="project" value="InterPro"/>
</dbReference>
<name>A0AAD7M5E1_QUISA</name>
<evidence type="ECO:0000313" key="7">
    <source>
        <dbReference type="Proteomes" id="UP001163823"/>
    </source>
</evidence>
<keyword evidence="3" id="KW-0539">Nucleus</keyword>
<evidence type="ECO:0000256" key="1">
    <source>
        <dbReference type="ARBA" id="ARBA00004123"/>
    </source>
</evidence>
<dbReference type="KEGG" id="qsa:O6P43_008491"/>
<gene>
    <name evidence="6" type="ORF">O6P43_008491</name>
</gene>
<dbReference type="EMBL" id="JARAOO010000004">
    <property type="protein sequence ID" value="KAJ7970280.1"/>
    <property type="molecule type" value="Genomic_DNA"/>
</dbReference>
<dbReference type="SMART" id="SM00526">
    <property type="entry name" value="H15"/>
    <property type="match status" value="1"/>
</dbReference>
<dbReference type="PROSITE" id="PS51504">
    <property type="entry name" value="H15"/>
    <property type="match status" value="1"/>
</dbReference>
<sequence>MEMMAIDEDNPHFNKPMRKLLDSIIERARFKLGNPLSVETINQIEARFHQIFPLLGTPDHPPYSQMIYQALNEEGDSSKESISAYIKAKYPDLPWAHETILSHHLGKLRERGEIVTNSINGFFSFPKNEKYPQLQLEYSRNDATGLDNFAAEPLAIVGVAEDNAEVKRRVGRRGRPAKSKRVNDEMGSLQLGQKQTKRRGRPPKKQWKEEMMVEVEADCEQAMRRRGRPRKPRPEPTLQMVVEAQRKRRRQGVIKLEQREC</sequence>
<feature type="region of interest" description="Disordered" evidence="4">
    <location>
        <begin position="170"/>
        <end position="207"/>
    </location>
</feature>